<dbReference type="CDD" id="cd06173">
    <property type="entry name" value="MFS_MefA_like"/>
    <property type="match status" value="1"/>
</dbReference>
<evidence type="ECO:0000256" key="3">
    <source>
        <dbReference type="ARBA" id="ARBA00022475"/>
    </source>
</evidence>
<evidence type="ECO:0000256" key="6">
    <source>
        <dbReference type="ARBA" id="ARBA00023136"/>
    </source>
</evidence>
<name>A0A347WF02_9PROT</name>
<evidence type="ECO:0000256" key="2">
    <source>
        <dbReference type="ARBA" id="ARBA00022448"/>
    </source>
</evidence>
<dbReference type="InterPro" id="IPR010290">
    <property type="entry name" value="TM_effector"/>
</dbReference>
<dbReference type="InterPro" id="IPR036259">
    <property type="entry name" value="MFS_trans_sf"/>
</dbReference>
<evidence type="ECO:0000256" key="5">
    <source>
        <dbReference type="ARBA" id="ARBA00022989"/>
    </source>
</evidence>
<dbReference type="PANTHER" id="PTHR23513:SF11">
    <property type="entry name" value="STAPHYLOFERRIN A TRANSPORTER"/>
    <property type="match status" value="1"/>
</dbReference>
<proteinExistence type="predicted"/>
<keyword evidence="5" id="KW-1133">Transmembrane helix</keyword>
<dbReference type="AlphaFoldDB" id="A0A347WF02"/>
<dbReference type="Gene3D" id="1.20.1250.20">
    <property type="entry name" value="MFS general substrate transporter like domains"/>
    <property type="match status" value="1"/>
</dbReference>
<keyword evidence="2" id="KW-0813">Transport</keyword>
<dbReference type="GeneID" id="98312355"/>
<dbReference type="RefSeq" id="WP_207918738.1">
    <property type="nucleotide sequence ID" value="NZ_CP023036.1"/>
</dbReference>
<dbReference type="Pfam" id="PF05977">
    <property type="entry name" value="MFS_3"/>
    <property type="match status" value="1"/>
</dbReference>
<dbReference type="GO" id="GO:0005886">
    <property type="term" value="C:plasma membrane"/>
    <property type="evidence" value="ECO:0007669"/>
    <property type="project" value="UniProtKB-SubCell"/>
</dbReference>
<dbReference type="PANTHER" id="PTHR23513">
    <property type="entry name" value="INTEGRAL MEMBRANE EFFLUX PROTEIN-RELATED"/>
    <property type="match status" value="1"/>
</dbReference>
<dbReference type="KEGG" id="ksc:CD178_02698"/>
<accession>A0A347WF02</accession>
<evidence type="ECO:0000313" key="8">
    <source>
        <dbReference type="Proteomes" id="UP000264120"/>
    </source>
</evidence>
<reference evidence="7 8" key="1">
    <citation type="submission" date="2017-08" db="EMBL/GenBank/DDBJ databases">
        <title>Complete genome sequence of Gluconacetobacter saccharivorans CV1 isolated from Fermented Vinegar.</title>
        <authorList>
            <person name="Kim S.-Y."/>
        </authorList>
    </citation>
    <scope>NUCLEOTIDE SEQUENCE [LARGE SCALE GENOMIC DNA]</scope>
    <source>
        <strain evidence="7 8">CV1</strain>
    </source>
</reference>
<dbReference type="Proteomes" id="UP000264120">
    <property type="component" value="Chromosome"/>
</dbReference>
<comment type="subcellular location">
    <subcellularLocation>
        <location evidence="1">Cell membrane</location>
        <topology evidence="1">Multi-pass membrane protein</topology>
    </subcellularLocation>
</comment>
<keyword evidence="4" id="KW-0812">Transmembrane</keyword>
<keyword evidence="8" id="KW-1185">Reference proteome</keyword>
<sequence>MNPTRPGGIWRPFGHFNYRLWAAGALVSNIGTWVQRTAQDWLVLTELSRHSASAVGVVMALQFGPQLVLLPWTGVAADRYDQRRLLMLTQAAMGGLALVLGVLTLMHVVRLWEVCVFAALFGSAAAFDSPARQTFVGELVGDADLPAAVAVNSMSFNGARMIGPAICGLLIAWVGTGWAFMLNGVSFIAVLMSLRLLRRGDLLAKPRTPRGRGAFMQGLRYVWGRHDLRSVLVMLFLIGTFGLNFPIFISTMAVKVFHADARQYGMLSSIMAAGTFAGAFLSARSTRDRFGSLLWGAVIFGIGCTLAACAPTYWTFAAALMVIGVATLLFTSTSNSLMQLATEPAMRGRVMALRVGIALGGTPVGAPFVGWVADSFGARAALMVGAASGFGAALIGWRARHAAATRN</sequence>
<keyword evidence="6" id="KW-0472">Membrane</keyword>
<evidence type="ECO:0000256" key="4">
    <source>
        <dbReference type="ARBA" id="ARBA00022692"/>
    </source>
</evidence>
<dbReference type="EMBL" id="CP023036">
    <property type="protein sequence ID" value="AXY23445.1"/>
    <property type="molecule type" value="Genomic_DNA"/>
</dbReference>
<protein>
    <submittedName>
        <fullName evidence="7">Enterobactin exporter EntS</fullName>
    </submittedName>
</protein>
<gene>
    <name evidence="7" type="ORF">CD178_02698</name>
</gene>
<dbReference type="SUPFAM" id="SSF103473">
    <property type="entry name" value="MFS general substrate transporter"/>
    <property type="match status" value="1"/>
</dbReference>
<keyword evidence="3" id="KW-1003">Cell membrane</keyword>
<organism evidence="7 8">
    <name type="scientific">Komagataeibacter saccharivorans</name>
    <dbReference type="NCBI Taxonomy" id="265959"/>
    <lineage>
        <taxon>Bacteria</taxon>
        <taxon>Pseudomonadati</taxon>
        <taxon>Pseudomonadota</taxon>
        <taxon>Alphaproteobacteria</taxon>
        <taxon>Acetobacterales</taxon>
        <taxon>Acetobacteraceae</taxon>
        <taxon>Komagataeibacter</taxon>
    </lineage>
</organism>
<evidence type="ECO:0000256" key="1">
    <source>
        <dbReference type="ARBA" id="ARBA00004651"/>
    </source>
</evidence>
<evidence type="ECO:0000313" key="7">
    <source>
        <dbReference type="EMBL" id="AXY23445.1"/>
    </source>
</evidence>